<accession>A0A7C3PGL4</accession>
<organism evidence="2">
    <name type="scientific">Oscillatoriales cyanobacterium SpSt-418</name>
    <dbReference type="NCBI Taxonomy" id="2282169"/>
    <lineage>
        <taxon>Bacteria</taxon>
        <taxon>Bacillati</taxon>
        <taxon>Cyanobacteriota</taxon>
        <taxon>Cyanophyceae</taxon>
        <taxon>Oscillatoriophycideae</taxon>
        <taxon>Oscillatoriales</taxon>
    </lineage>
</organism>
<feature type="region of interest" description="Disordered" evidence="1">
    <location>
        <begin position="1"/>
        <end position="46"/>
    </location>
</feature>
<comment type="caution">
    <text evidence="2">The sequence shown here is derived from an EMBL/GenBank/DDBJ whole genome shotgun (WGS) entry which is preliminary data.</text>
</comment>
<evidence type="ECO:0000313" key="2">
    <source>
        <dbReference type="EMBL" id="HFM98538.1"/>
    </source>
</evidence>
<evidence type="ECO:0000256" key="1">
    <source>
        <dbReference type="SAM" id="MobiDB-lite"/>
    </source>
</evidence>
<dbReference type="AlphaFoldDB" id="A0A7C3PGL4"/>
<dbReference type="EMBL" id="DSRU01000179">
    <property type="protein sequence ID" value="HFM98538.1"/>
    <property type="molecule type" value="Genomic_DNA"/>
</dbReference>
<name>A0A7C3PGL4_9CYAN</name>
<sequence>MTELSKIGGVARGIDLLEDRPDDADQPEPPRRSKRAQLRMNEGAISTEKVEPLPKGTRVKNAAGWIGIVTGNKDGRILVKFDGGLTDDFPRHCLTVMQ</sequence>
<gene>
    <name evidence="2" type="ORF">ENR64_12450</name>
</gene>
<proteinExistence type="predicted"/>
<protein>
    <submittedName>
        <fullName evidence="2">Uncharacterized protein</fullName>
    </submittedName>
</protein>
<reference evidence="2" key="1">
    <citation type="journal article" date="2020" name="mSystems">
        <title>Genome- and Community-Level Interaction Insights into Carbon Utilization and Element Cycling Functions of Hydrothermarchaeota in Hydrothermal Sediment.</title>
        <authorList>
            <person name="Zhou Z."/>
            <person name="Liu Y."/>
            <person name="Xu W."/>
            <person name="Pan J."/>
            <person name="Luo Z.H."/>
            <person name="Li M."/>
        </authorList>
    </citation>
    <scope>NUCLEOTIDE SEQUENCE [LARGE SCALE GENOMIC DNA]</scope>
    <source>
        <strain evidence="2">SpSt-418</strain>
    </source>
</reference>